<feature type="compositionally biased region" description="Basic residues" evidence="13">
    <location>
        <begin position="57"/>
        <end position="66"/>
    </location>
</feature>
<protein>
    <submittedName>
        <fullName evidence="17">Tryptophan synthase alpha chain</fullName>
    </submittedName>
</protein>
<evidence type="ECO:0000256" key="3">
    <source>
        <dbReference type="ARBA" id="ARBA00022606"/>
    </source>
</evidence>
<evidence type="ECO:0000313" key="17">
    <source>
        <dbReference type="EMBL" id="KAA0191498.1"/>
    </source>
</evidence>
<dbReference type="SUPFAM" id="SSF48403">
    <property type="entry name" value="Ankyrin repeat"/>
    <property type="match status" value="2"/>
</dbReference>
<feature type="repeat" description="ANK" evidence="12">
    <location>
        <begin position="235"/>
        <end position="268"/>
    </location>
</feature>
<evidence type="ECO:0000256" key="8">
    <source>
        <dbReference type="ARBA" id="ARBA00023065"/>
    </source>
</evidence>
<dbReference type="EMBL" id="LUCM01006295">
    <property type="protein sequence ID" value="KAA0191498.1"/>
    <property type="molecule type" value="Genomic_DNA"/>
</dbReference>
<evidence type="ECO:0000256" key="6">
    <source>
        <dbReference type="ARBA" id="ARBA00022989"/>
    </source>
</evidence>
<name>A0A8E0VJB2_9TREM</name>
<keyword evidence="10" id="KW-0325">Glycoprotein</keyword>
<feature type="repeat" description="ANK" evidence="12">
    <location>
        <begin position="664"/>
        <end position="688"/>
    </location>
</feature>
<evidence type="ECO:0000256" key="11">
    <source>
        <dbReference type="ARBA" id="ARBA00023303"/>
    </source>
</evidence>
<reference evidence="17" key="1">
    <citation type="submission" date="2019-05" db="EMBL/GenBank/DDBJ databases">
        <title>Annotation for the trematode Fasciolopsis buski.</title>
        <authorList>
            <person name="Choi Y.-J."/>
        </authorList>
    </citation>
    <scope>NUCLEOTIDE SEQUENCE</scope>
    <source>
        <strain evidence="17">HT</strain>
        <tissue evidence="17">Whole worm</tissue>
    </source>
</reference>
<evidence type="ECO:0000256" key="1">
    <source>
        <dbReference type="ARBA" id="ARBA00004141"/>
    </source>
</evidence>
<keyword evidence="9 14" id="KW-0472">Membrane</keyword>
<feature type="domain" description="Ion transport" evidence="16">
    <location>
        <begin position="936"/>
        <end position="1190"/>
    </location>
</feature>
<dbReference type="Gene3D" id="1.25.40.20">
    <property type="entry name" value="Ankyrin repeat-containing domain"/>
    <property type="match status" value="4"/>
</dbReference>
<dbReference type="Pfam" id="PF12796">
    <property type="entry name" value="Ank_2"/>
    <property type="match status" value="6"/>
</dbReference>
<dbReference type="InterPro" id="IPR052076">
    <property type="entry name" value="TRP_cation_channel"/>
</dbReference>
<keyword evidence="6 14" id="KW-1133">Transmembrane helix</keyword>
<keyword evidence="4 14" id="KW-0812">Transmembrane</keyword>
<evidence type="ECO:0000256" key="14">
    <source>
        <dbReference type="SAM" id="Phobius"/>
    </source>
</evidence>
<dbReference type="GO" id="GO:0005216">
    <property type="term" value="F:monoatomic ion channel activity"/>
    <property type="evidence" value="ECO:0007669"/>
    <property type="project" value="InterPro"/>
</dbReference>
<evidence type="ECO:0000256" key="15">
    <source>
        <dbReference type="SAM" id="SignalP"/>
    </source>
</evidence>
<evidence type="ECO:0000259" key="16">
    <source>
        <dbReference type="Pfam" id="PF00520"/>
    </source>
</evidence>
<feature type="chain" id="PRO_5034676786" evidence="15">
    <location>
        <begin position="20"/>
        <end position="1350"/>
    </location>
</feature>
<keyword evidence="7 12" id="KW-0040">ANK repeat</keyword>
<feature type="transmembrane region" description="Helical" evidence="14">
    <location>
        <begin position="980"/>
        <end position="1000"/>
    </location>
</feature>
<evidence type="ECO:0000256" key="12">
    <source>
        <dbReference type="PROSITE-ProRule" id="PRU00023"/>
    </source>
</evidence>
<gene>
    <name evidence="17" type="ORF">FBUS_05322</name>
</gene>
<accession>A0A8E0VJB2</accession>
<feature type="transmembrane region" description="Helical" evidence="14">
    <location>
        <begin position="1158"/>
        <end position="1181"/>
    </location>
</feature>
<dbReference type="OrthoDB" id="1661883at2759"/>
<organism evidence="17 18">
    <name type="scientific">Fasciolopsis buskii</name>
    <dbReference type="NCBI Taxonomy" id="27845"/>
    <lineage>
        <taxon>Eukaryota</taxon>
        <taxon>Metazoa</taxon>
        <taxon>Spiralia</taxon>
        <taxon>Lophotrochozoa</taxon>
        <taxon>Platyhelminthes</taxon>
        <taxon>Trematoda</taxon>
        <taxon>Digenea</taxon>
        <taxon>Plagiorchiida</taxon>
        <taxon>Echinostomata</taxon>
        <taxon>Echinostomatoidea</taxon>
        <taxon>Fasciolidae</taxon>
        <taxon>Fasciolopsis</taxon>
    </lineage>
</organism>
<evidence type="ECO:0000256" key="2">
    <source>
        <dbReference type="ARBA" id="ARBA00022448"/>
    </source>
</evidence>
<dbReference type="InterPro" id="IPR036770">
    <property type="entry name" value="Ankyrin_rpt-contain_sf"/>
</dbReference>
<dbReference type="PANTHER" id="PTHR47143">
    <property type="entry name" value="TRANSIENT RECEPTOR POTENTIAL CATION CHANNEL PROTEIN PAINLESS"/>
    <property type="match status" value="1"/>
</dbReference>
<feature type="transmembrane region" description="Helical" evidence="14">
    <location>
        <begin position="940"/>
        <end position="960"/>
    </location>
</feature>
<keyword evidence="11" id="KW-0407">Ion channel</keyword>
<dbReference type="InterPro" id="IPR002110">
    <property type="entry name" value="Ankyrin_rpt"/>
</dbReference>
<evidence type="ECO:0000256" key="13">
    <source>
        <dbReference type="SAM" id="MobiDB-lite"/>
    </source>
</evidence>
<keyword evidence="8" id="KW-0406">Ion transport</keyword>
<feature type="signal peptide" evidence="15">
    <location>
        <begin position="1"/>
        <end position="19"/>
    </location>
</feature>
<keyword evidence="2" id="KW-0813">Transport</keyword>
<feature type="repeat" description="ANK" evidence="12">
    <location>
        <begin position="490"/>
        <end position="522"/>
    </location>
</feature>
<dbReference type="PROSITE" id="PS50088">
    <property type="entry name" value="ANK_REPEAT"/>
    <property type="match status" value="12"/>
</dbReference>
<feature type="repeat" description="ANK" evidence="12">
    <location>
        <begin position="169"/>
        <end position="201"/>
    </location>
</feature>
<dbReference type="Proteomes" id="UP000728185">
    <property type="component" value="Unassembled WGS sequence"/>
</dbReference>
<keyword evidence="18" id="KW-1185">Reference proteome</keyword>
<evidence type="ECO:0000256" key="5">
    <source>
        <dbReference type="ARBA" id="ARBA00022737"/>
    </source>
</evidence>
<dbReference type="Pfam" id="PF00520">
    <property type="entry name" value="Ion_trans"/>
    <property type="match status" value="1"/>
</dbReference>
<sequence length="1350" mass="152850">MQRLRIAISILKVYTFVFGFRCLHSPVKVIVQDEPGEFDRWQKDTRKNGNILGNSTPKRRPSKISHPRNSSIFDIDTGLSVSQYALETLKQLATAKETPKNRSFSCLKRGSCMKNKVTPSEQLPMKTLTKQTGHENPGCAFTYVNFGDFESLVDLLMQWPSVIRQRDQNERTLLHHAAAKGNLNIVKLLLANNAKVNEADEQGNLPIHLALIEDHADVAELLLAYDSDGLASNKDGLQPIHIACERNQTKIVQLILQLDGVDVNAEGERGATPLHYCCIRDSVECLDILLQHGANIYLRDLERTYPIHTAIANISHKCLQGLFEHEETYHSANLHRGSITSTLNVPSSYTPNIGPSTEASPSVSRRNSAEIITRMLGVDGRRRSSKTEKRLSHLARTLRRFSQQNIAGEECLIELTDCEGETPLHAAVTSGNAEMVKICLERHARIMAEQHDGSTPVHYACIKDDLECVQMMLDANPELKSTVLRKANKNGYTPLHLAAAYNHEALLKYLIEQGSPLEVTDGNGWTPLLLAAMKGSFQACIQLLRLGADPNAHDLCNRNLVHLLMLFRGPGIRTVLPEVNDEDLFKRLVNEKDNYGSTPLHWSTRMGNLGATSAFVLRGASALERNNERDTPLHTAAHYGRLHTCEQLLETPHGMRAMNSPDAFGRLPLHVAVEKGHVELVRLFLDKGCVFRKCHLGNTPLHYAAIGGCISTCRLLLQTNPSLLNQSNFHGMTALHYAAKENKAEVLEHLLTAKALVTMDKDGMYFVTYALQRRNYEVMRVIVTHPRWGELYQMLDSTPQCPVDGCIRDMPSMCLLVLDRSIQEVGSAHTDEHELIFDFTVLQRPSRPSEPPPKDPMRRIKLMVELQRKELLIHPLCSAYLERKWSIYGRWIQLCASVYYAILLAAITALVLGHSPIRHVETYDRLKPCADLFYNTPTQMYIYTLIAAGVVVMTALDLAVKIWQLVSQRLEYFKDWNNYLEFLLSALAMSYAAMVTAGHMDHHHCGLGVVVMFMAWFNFLLQMMRFGHVGIFVVMFLHVFATVGKCIIVFSVVFVGFALSFHVLFRMPKYQDYLALPEEKREASVECFNSQGHFIASMNQSSDAENEIAMELQPFQYLGLSLFKTLMMMLGEYEHTATVVEPLIGQSPVSVHFPAITLFFYVAFVFLVPIILMNLLIGLAVGDIEHVRRSAVQRLISQQVYWLADLEPKLMAILRSRIYQPVWRCKTKREKMNMVSTAVVLRDIKYAQIKIRGFVHDSYDWTTIFVFVVEELNVKFYLKSISKINQQLNVQSTRTSAIVEKMNIKIKEYTLDEGVYPGVGLTLVASFHRIRLVSLQLFRFLSCLWVRRFC</sequence>
<feature type="repeat" description="ANK" evidence="12">
    <location>
        <begin position="595"/>
        <end position="627"/>
    </location>
</feature>
<dbReference type="InterPro" id="IPR005821">
    <property type="entry name" value="Ion_trans_dom"/>
</dbReference>
<dbReference type="SMART" id="SM00248">
    <property type="entry name" value="ANK"/>
    <property type="match status" value="15"/>
</dbReference>
<feature type="repeat" description="ANK" evidence="12">
    <location>
        <begin position="523"/>
        <end position="555"/>
    </location>
</feature>
<feature type="repeat" description="ANK" evidence="12">
    <location>
        <begin position="202"/>
        <end position="234"/>
    </location>
</feature>
<dbReference type="PROSITE" id="PS50297">
    <property type="entry name" value="ANK_REP_REGION"/>
    <property type="match status" value="10"/>
</dbReference>
<dbReference type="Pfam" id="PF00023">
    <property type="entry name" value="Ank"/>
    <property type="match status" value="1"/>
</dbReference>
<keyword evidence="3" id="KW-0716">Sensory transduction</keyword>
<comment type="subcellular location">
    <subcellularLocation>
        <location evidence="1">Membrane</location>
        <topology evidence="1">Multi-pass membrane protein</topology>
    </subcellularLocation>
</comment>
<feature type="repeat" description="ANK" evidence="12">
    <location>
        <begin position="696"/>
        <end position="728"/>
    </location>
</feature>
<comment type="caution">
    <text evidence="17">The sequence shown here is derived from an EMBL/GenBank/DDBJ whole genome shotgun (WGS) entry which is preliminary data.</text>
</comment>
<evidence type="ECO:0000256" key="10">
    <source>
        <dbReference type="ARBA" id="ARBA00023180"/>
    </source>
</evidence>
<evidence type="ECO:0000256" key="4">
    <source>
        <dbReference type="ARBA" id="ARBA00022692"/>
    </source>
</evidence>
<feature type="repeat" description="ANK" evidence="12">
    <location>
        <begin position="730"/>
        <end position="762"/>
    </location>
</feature>
<dbReference type="GO" id="GO:1902495">
    <property type="term" value="C:transmembrane transporter complex"/>
    <property type="evidence" value="ECO:0007669"/>
    <property type="project" value="TreeGrafter"/>
</dbReference>
<feature type="repeat" description="ANK" evidence="12">
    <location>
        <begin position="419"/>
        <end position="451"/>
    </location>
</feature>
<evidence type="ECO:0000256" key="7">
    <source>
        <dbReference type="ARBA" id="ARBA00023043"/>
    </source>
</evidence>
<feature type="transmembrane region" description="Helical" evidence="14">
    <location>
        <begin position="1006"/>
        <end position="1024"/>
    </location>
</feature>
<feature type="transmembrane region" description="Helical" evidence="14">
    <location>
        <begin position="891"/>
        <end position="912"/>
    </location>
</feature>
<evidence type="ECO:0000256" key="9">
    <source>
        <dbReference type="ARBA" id="ARBA00023136"/>
    </source>
</evidence>
<feature type="region of interest" description="Disordered" evidence="13">
    <location>
        <begin position="40"/>
        <end position="67"/>
    </location>
</feature>
<feature type="transmembrane region" description="Helical" evidence="14">
    <location>
        <begin position="1031"/>
        <end position="1064"/>
    </location>
</feature>
<feature type="repeat" description="ANK" evidence="12">
    <location>
        <begin position="452"/>
        <end position="479"/>
    </location>
</feature>
<dbReference type="PANTHER" id="PTHR47143:SF1">
    <property type="entry name" value="ION_TRANS DOMAIN-CONTAINING PROTEIN"/>
    <property type="match status" value="1"/>
</dbReference>
<keyword evidence="15" id="KW-0732">Signal</keyword>
<evidence type="ECO:0000313" key="18">
    <source>
        <dbReference type="Proteomes" id="UP000728185"/>
    </source>
</evidence>
<proteinExistence type="predicted"/>
<keyword evidence="5" id="KW-0677">Repeat</keyword>
<feature type="repeat" description="ANK" evidence="12">
    <location>
        <begin position="269"/>
        <end position="301"/>
    </location>
</feature>